<dbReference type="InterPro" id="IPR016657">
    <property type="entry name" value="PAGM"/>
</dbReference>
<dbReference type="OMA" id="WEAYATK"/>
<dbReference type="GO" id="GO:0006048">
    <property type="term" value="P:UDP-N-acetylglucosamine biosynthetic process"/>
    <property type="evidence" value="ECO:0007669"/>
    <property type="project" value="UniProtKB-UniRule"/>
</dbReference>
<keyword evidence="18" id="KW-1185">Reference proteome</keyword>
<dbReference type="UniPathway" id="UPA00113">
    <property type="reaction ID" value="UER00530"/>
</dbReference>
<dbReference type="Gene3D" id="3.30.310.50">
    <property type="entry name" value="Alpha-D-phosphohexomutase, C-terminal domain"/>
    <property type="match status" value="1"/>
</dbReference>
<sequence>MKNIGNIISASLRHPKPEGATFSYGTAGFRMQADFLDSVVYRVGLSAALRSRKLNGQTVGVMITASHNPAPDNGIKLVDPQGGMLEKSWETYVTSLANAETDEELQKEIEKIVKVTKIDMQGGMNVIYARDTRPSGEVLAQTLKDALDAIGATSTDHGVKTTPQLHYLVRALNTVGTVSPYGEPTESGYYQKLSIAFRKLLKEKPRGSTVYVDCANGVGGPKLRELKKYLGEECLDLVITQDDCGADFVKTFQKPPPGTKLTPLQRHASLDGDADRIIYYYAGQDGSFRLLDGDKIAGLAAMFFQDLVKSAGIDLKIGIVQTAYANGNSTNYLTKTLKLPVTCVATGVKHLHHAAQRYDIGIYFEANGHGTVLFSPTALALLETHEASSPAQHSALESLRGLSNLINQTVGDALSDLLLVEAILASKGWGPSEWDSAYTDLPNRLFKKVVKDQSLFVTTDAERKLVKPEGLQEKIDELVAKYSDGRAFVRASGTEDLVRIYAEAKTRSEADDLGMRIMALVS</sequence>
<evidence type="ECO:0000256" key="8">
    <source>
        <dbReference type="ARBA" id="ARBA00031926"/>
    </source>
</evidence>
<organism evidence="17 18">
    <name type="scientific">Neolecta irregularis (strain DAH-3)</name>
    <dbReference type="NCBI Taxonomy" id="1198029"/>
    <lineage>
        <taxon>Eukaryota</taxon>
        <taxon>Fungi</taxon>
        <taxon>Dikarya</taxon>
        <taxon>Ascomycota</taxon>
        <taxon>Taphrinomycotina</taxon>
        <taxon>Neolectales</taxon>
        <taxon>Neolectaceae</taxon>
        <taxon>Neolecta</taxon>
    </lineage>
</organism>
<dbReference type="STRING" id="1198029.A0A1U7LIF1"/>
<dbReference type="InterPro" id="IPR016055">
    <property type="entry name" value="A-D-PHexomutase_a/b/a-I/II/III"/>
</dbReference>
<dbReference type="PANTHER" id="PTHR45955:SF1">
    <property type="entry name" value="PHOSPHOACETYLGLUCOSAMINE MUTASE"/>
    <property type="match status" value="1"/>
</dbReference>
<dbReference type="PROSITE" id="PS00710">
    <property type="entry name" value="PGM_PMM"/>
    <property type="match status" value="1"/>
</dbReference>
<dbReference type="EC" id="5.4.2.3" evidence="4 10"/>
<evidence type="ECO:0000256" key="1">
    <source>
        <dbReference type="ARBA" id="ARBA00000558"/>
    </source>
</evidence>
<proteinExistence type="inferred from homology"/>
<dbReference type="OrthoDB" id="1928at2759"/>
<accession>A0A1U7LIF1</accession>
<dbReference type="FunFam" id="3.40.120.10:FF:000038">
    <property type="entry name" value="Phosphoacetylglucosamine mutase"/>
    <property type="match status" value="1"/>
</dbReference>
<comment type="pathway">
    <text evidence="2 10">Nucleotide-sugar biosynthesis; UDP-N-acetyl-alpha-D-glucosamine biosynthesis; N-acetyl-alpha-D-glucosamine 1-phosphate from alpha-D-glucosamine 6-phosphate (route I): step 2/2.</text>
</comment>
<feature type="binding site" evidence="12">
    <location>
        <position position="499"/>
    </location>
    <ligand>
        <name>substrate</name>
    </ligand>
</feature>
<feature type="binding site" evidence="13">
    <location>
        <position position="271"/>
    </location>
    <ligand>
        <name>Mg(2+)</name>
        <dbReference type="ChEBI" id="CHEBI:18420"/>
    </ligand>
</feature>
<feature type="binding site" evidence="13">
    <location>
        <position position="273"/>
    </location>
    <ligand>
        <name>Mg(2+)</name>
        <dbReference type="ChEBI" id="CHEBI:18420"/>
    </ligand>
</feature>
<dbReference type="InterPro" id="IPR005843">
    <property type="entry name" value="A-D-PHexomutase_C"/>
</dbReference>
<feature type="domain" description="Phosphoacetylglucosamine mutase AMG1" evidence="16">
    <location>
        <begin position="292"/>
        <end position="429"/>
    </location>
</feature>
<evidence type="ECO:0000256" key="2">
    <source>
        <dbReference type="ARBA" id="ARBA00004865"/>
    </source>
</evidence>
<comment type="catalytic activity">
    <reaction evidence="1 10">
        <text>N-acetyl-alpha-D-glucosamine 1-phosphate = N-acetyl-D-glucosamine 6-phosphate</text>
        <dbReference type="Rhea" id="RHEA:23804"/>
        <dbReference type="ChEBI" id="CHEBI:57513"/>
        <dbReference type="ChEBI" id="CHEBI:57776"/>
        <dbReference type="EC" id="5.4.2.3"/>
    </reaction>
</comment>
<dbReference type="GO" id="GO:0005975">
    <property type="term" value="P:carbohydrate metabolic process"/>
    <property type="evidence" value="ECO:0007669"/>
    <property type="project" value="InterPro"/>
</dbReference>
<evidence type="ECO:0000259" key="15">
    <source>
        <dbReference type="Pfam" id="PF02878"/>
    </source>
</evidence>
<evidence type="ECO:0000256" key="10">
    <source>
        <dbReference type="PIRNR" id="PIRNR016408"/>
    </source>
</evidence>
<dbReference type="GO" id="GO:0000287">
    <property type="term" value="F:magnesium ion binding"/>
    <property type="evidence" value="ECO:0007669"/>
    <property type="project" value="InterPro"/>
</dbReference>
<keyword evidence="5 10" id="KW-0479">Metal-binding</keyword>
<comment type="cofactor">
    <cofactor evidence="10 13">
        <name>Mg(2+)</name>
        <dbReference type="ChEBI" id="CHEBI:18420"/>
    </cofactor>
    <text evidence="10 13">Binds 1 Mg(2+) ion per subunit.</text>
</comment>
<feature type="binding site" evidence="12">
    <location>
        <begin position="490"/>
        <end position="494"/>
    </location>
    <ligand>
        <name>substrate</name>
    </ligand>
</feature>
<dbReference type="InterPro" id="IPR016066">
    <property type="entry name" value="A-D-PHexomutase_CS"/>
</dbReference>
<evidence type="ECO:0000256" key="12">
    <source>
        <dbReference type="PIRSR" id="PIRSR016408-2"/>
    </source>
</evidence>
<gene>
    <name evidence="17" type="ORF">NEOLI_001572</name>
</gene>
<dbReference type="InterPro" id="IPR005844">
    <property type="entry name" value="A-D-PHexomutase_a/b/a-I"/>
</dbReference>
<feature type="domain" description="Alpha-D-phosphohexomutase C-terminal" evidence="14">
    <location>
        <begin position="468"/>
        <end position="518"/>
    </location>
</feature>
<dbReference type="Pfam" id="PF00408">
    <property type="entry name" value="PGM_PMM_IV"/>
    <property type="match status" value="1"/>
</dbReference>
<dbReference type="FunFam" id="3.30.310.50:FF:000003">
    <property type="entry name" value="Phosphoacetylglucosamine mutase"/>
    <property type="match status" value="1"/>
</dbReference>
<evidence type="ECO:0000256" key="11">
    <source>
        <dbReference type="PIRSR" id="PIRSR016408-1"/>
    </source>
</evidence>
<feature type="active site" description="Phosphoserine intermediate" evidence="11">
    <location>
        <position position="66"/>
    </location>
</feature>
<dbReference type="GO" id="GO:0004610">
    <property type="term" value="F:phosphoacetylglucosamine mutase activity"/>
    <property type="evidence" value="ECO:0007669"/>
    <property type="project" value="UniProtKB-UniRule"/>
</dbReference>
<evidence type="ECO:0000256" key="6">
    <source>
        <dbReference type="ARBA" id="ARBA00022842"/>
    </source>
</evidence>
<feature type="domain" description="Alpha-D-phosphohexomutase alpha/beta/alpha" evidence="15">
    <location>
        <begin position="109"/>
        <end position="178"/>
    </location>
</feature>
<keyword evidence="7 10" id="KW-0413">Isomerase</keyword>
<dbReference type="Pfam" id="PF02878">
    <property type="entry name" value="PGM_PMM_I"/>
    <property type="match status" value="2"/>
</dbReference>
<feature type="binding site" description="via phosphate group" evidence="13">
    <location>
        <position position="66"/>
    </location>
    <ligand>
        <name>Mg(2+)</name>
        <dbReference type="ChEBI" id="CHEBI:18420"/>
    </ligand>
</feature>
<evidence type="ECO:0000313" key="17">
    <source>
        <dbReference type="EMBL" id="OLL22373.1"/>
    </source>
</evidence>
<dbReference type="SUPFAM" id="SSF55957">
    <property type="entry name" value="Phosphoglucomutase, C-terminal domain"/>
    <property type="match status" value="1"/>
</dbReference>
<evidence type="ECO:0000259" key="16">
    <source>
        <dbReference type="Pfam" id="PF21404"/>
    </source>
</evidence>
<evidence type="ECO:0000256" key="7">
    <source>
        <dbReference type="ARBA" id="ARBA00023235"/>
    </source>
</evidence>
<name>A0A1U7LIF1_NEOID</name>
<evidence type="ECO:0000256" key="3">
    <source>
        <dbReference type="ARBA" id="ARBA00010231"/>
    </source>
</evidence>
<evidence type="ECO:0000259" key="14">
    <source>
        <dbReference type="Pfam" id="PF00408"/>
    </source>
</evidence>
<dbReference type="PANTHER" id="PTHR45955">
    <property type="entry name" value="PHOSPHOACETYLGLUCOSAMINE MUTASE"/>
    <property type="match status" value="1"/>
</dbReference>
<evidence type="ECO:0000256" key="13">
    <source>
        <dbReference type="PIRSR" id="PIRSR016408-3"/>
    </source>
</evidence>
<dbReference type="Proteomes" id="UP000186594">
    <property type="component" value="Unassembled WGS sequence"/>
</dbReference>
<comment type="similarity">
    <text evidence="3 10">Belongs to the phosphohexose mutase family.</text>
</comment>
<dbReference type="FunFam" id="3.40.120.10:FF:000015">
    <property type="entry name" value="Phosphoacetylglucosamine mutase"/>
    <property type="match status" value="1"/>
</dbReference>
<dbReference type="Gene3D" id="3.40.120.10">
    <property type="entry name" value="Alpha-D-Glucose-1,6-Bisphosphate, subunit A, domain 3"/>
    <property type="match status" value="2"/>
</dbReference>
<reference evidence="17 18" key="1">
    <citation type="submission" date="2016-04" db="EMBL/GenBank/DDBJ databases">
        <title>Evolutionary innovation and constraint leading to complex multicellularity in the Ascomycota.</title>
        <authorList>
            <person name="Cisse O."/>
            <person name="Nguyen A."/>
            <person name="Hewitt D.A."/>
            <person name="Jedd G."/>
            <person name="Stajich J.E."/>
        </authorList>
    </citation>
    <scope>NUCLEOTIDE SEQUENCE [LARGE SCALE GENOMIC DNA]</scope>
    <source>
        <strain evidence="17 18">DAH-3</strain>
    </source>
</reference>
<dbReference type="InterPro" id="IPR036900">
    <property type="entry name" value="A-D-PHexomutase_C_sf"/>
</dbReference>
<feature type="domain" description="Alpha-D-phosphohexomutase alpha/beta/alpha" evidence="15">
    <location>
        <begin position="55"/>
        <end position="101"/>
    </location>
</feature>
<dbReference type="CDD" id="cd03086">
    <property type="entry name" value="PGM3"/>
    <property type="match status" value="1"/>
</dbReference>
<dbReference type="EMBL" id="LXFE01003412">
    <property type="protein sequence ID" value="OLL22373.1"/>
    <property type="molecule type" value="Genomic_DNA"/>
</dbReference>
<evidence type="ECO:0000256" key="9">
    <source>
        <dbReference type="ARBA" id="ARBA00032065"/>
    </source>
</evidence>
<evidence type="ECO:0000256" key="5">
    <source>
        <dbReference type="ARBA" id="ARBA00022723"/>
    </source>
</evidence>
<evidence type="ECO:0000256" key="4">
    <source>
        <dbReference type="ARBA" id="ARBA00012731"/>
    </source>
</evidence>
<dbReference type="Pfam" id="PF21404">
    <property type="entry name" value="AMG1_III"/>
    <property type="match status" value="1"/>
</dbReference>
<evidence type="ECO:0000313" key="18">
    <source>
        <dbReference type="Proteomes" id="UP000186594"/>
    </source>
</evidence>
<feature type="binding site" evidence="13">
    <location>
        <position position="275"/>
    </location>
    <ligand>
        <name>Mg(2+)</name>
        <dbReference type="ChEBI" id="CHEBI:18420"/>
    </ligand>
</feature>
<keyword evidence="6 10" id="KW-0460">Magnesium</keyword>
<protein>
    <recommendedName>
        <fullName evidence="4 10">Phosphoacetylglucosamine mutase</fullName>
        <shortName evidence="10">PAGM</shortName>
        <ecNumber evidence="4 10">5.4.2.3</ecNumber>
    </recommendedName>
    <alternativeName>
        <fullName evidence="9 10">Acetylglucosamine phosphomutase</fullName>
    </alternativeName>
    <alternativeName>
        <fullName evidence="8 10">N-acetylglucosamine-phosphate mutase</fullName>
    </alternativeName>
</protein>
<dbReference type="AlphaFoldDB" id="A0A1U7LIF1"/>
<feature type="binding site" evidence="12">
    <location>
        <begin position="365"/>
        <end position="367"/>
    </location>
    <ligand>
        <name>substrate</name>
    </ligand>
</feature>
<comment type="caution">
    <text evidence="17">The sequence shown here is derived from an EMBL/GenBank/DDBJ whole genome shotgun (WGS) entry which is preliminary data.</text>
</comment>
<dbReference type="PIRSF" id="PIRSF016408">
    <property type="entry name" value="PAGM"/>
    <property type="match status" value="1"/>
</dbReference>
<dbReference type="SUPFAM" id="SSF53738">
    <property type="entry name" value="Phosphoglucomutase, first 3 domains"/>
    <property type="match status" value="3"/>
</dbReference>
<dbReference type="InterPro" id="IPR049022">
    <property type="entry name" value="AMG1_III"/>
</dbReference>
<comment type="function">
    <text evidence="10">Catalyzes the conversion of GlcNAc-6-P into GlcNAc-1-P during the synthesis of uridine diphosphate/UDP-GlcNAc, which is a biosynthetic precursor of chitin and also supplies the amino sugars for N-linked oligosaccharides of glycoproteins.</text>
</comment>